<accession>A0ABT1LMM8</accession>
<evidence type="ECO:0000313" key="1">
    <source>
        <dbReference type="EMBL" id="MCP8998436.1"/>
    </source>
</evidence>
<reference evidence="1 2" key="1">
    <citation type="submission" date="2022-06" db="EMBL/GenBank/DDBJ databases">
        <title>Pseudarthrobacter sp. strain RMG13 Genome sequencing and assembly.</title>
        <authorList>
            <person name="Kim I."/>
        </authorList>
    </citation>
    <scope>NUCLEOTIDE SEQUENCE [LARGE SCALE GENOMIC DNA]</scope>
    <source>
        <strain evidence="1 2">RMG13</strain>
    </source>
</reference>
<evidence type="ECO:0000313" key="2">
    <source>
        <dbReference type="Proteomes" id="UP001524318"/>
    </source>
</evidence>
<organism evidence="1 2">
    <name type="scientific">Pseudarthrobacter humi</name>
    <dbReference type="NCBI Taxonomy" id="2952523"/>
    <lineage>
        <taxon>Bacteria</taxon>
        <taxon>Bacillati</taxon>
        <taxon>Actinomycetota</taxon>
        <taxon>Actinomycetes</taxon>
        <taxon>Micrococcales</taxon>
        <taxon>Micrococcaceae</taxon>
        <taxon>Pseudarthrobacter</taxon>
    </lineage>
</organism>
<comment type="caution">
    <text evidence="1">The sequence shown here is derived from an EMBL/GenBank/DDBJ whole genome shotgun (WGS) entry which is preliminary data.</text>
</comment>
<protein>
    <submittedName>
        <fullName evidence="1">Uncharacterized protein</fullName>
    </submittedName>
</protein>
<sequence>MWVLAVVQGAVRDGAGGQDEDAVPVDPYLNSLAVTGGVSGDQPAQVVVLGRFHGLCRPCCLSRGAWVGRGEAVSGRGARLTRRMRVMGPAVGSSDGLYNGCAQSIGTQPGRFDGEHFAIELDNRADTDLLSQQVRQIVVIGANEQTDPVVQFHQPAVFGDLGFVLGLDGDPVRQLGRPNRFDLLLRDAWHEESQALDNISGVKSTVMLLQSVVHHSRPSSHELDSPWAHASLRH</sequence>
<dbReference type="Proteomes" id="UP001524318">
    <property type="component" value="Unassembled WGS sequence"/>
</dbReference>
<keyword evidence="2" id="KW-1185">Reference proteome</keyword>
<proteinExistence type="predicted"/>
<dbReference type="EMBL" id="JANCLV010000001">
    <property type="protein sequence ID" value="MCP8998436.1"/>
    <property type="molecule type" value="Genomic_DNA"/>
</dbReference>
<gene>
    <name evidence="1" type="ORF">NFC73_01615</name>
</gene>
<name>A0ABT1LMM8_9MICC</name>